<dbReference type="FunFam" id="3.30.1360.40:FF:000002">
    <property type="entry name" value="DNA gyrase subunit A"/>
    <property type="match status" value="1"/>
</dbReference>
<dbReference type="Proteomes" id="UP000334019">
    <property type="component" value="Chromosome"/>
</dbReference>
<dbReference type="Pfam" id="PF03989">
    <property type="entry name" value="DNA_gyraseA_C"/>
    <property type="match status" value="6"/>
</dbReference>
<dbReference type="FunFam" id="1.10.268.10:FF:000001">
    <property type="entry name" value="DNA gyrase subunit A"/>
    <property type="match status" value="1"/>
</dbReference>
<keyword evidence="15" id="KW-1185">Reference proteome</keyword>
<dbReference type="Gene3D" id="1.10.268.10">
    <property type="entry name" value="Topoisomerase, domain 3"/>
    <property type="match status" value="1"/>
</dbReference>
<dbReference type="InterPro" id="IPR035516">
    <property type="entry name" value="Gyrase/topoIV_suA_C"/>
</dbReference>
<dbReference type="InterPro" id="IPR013758">
    <property type="entry name" value="Topo_IIA_A/C_ab"/>
</dbReference>
<dbReference type="InterPro" id="IPR006691">
    <property type="entry name" value="GyrA/parC_rep"/>
</dbReference>
<evidence type="ECO:0000256" key="11">
    <source>
        <dbReference type="SAM" id="Coils"/>
    </source>
</evidence>
<dbReference type="PROSITE" id="PS52040">
    <property type="entry name" value="TOPO_IIA"/>
    <property type="match status" value="1"/>
</dbReference>
<keyword evidence="3 9" id="KW-0547">Nucleotide-binding</keyword>
<dbReference type="GO" id="GO:0006261">
    <property type="term" value="P:DNA-templated DNA replication"/>
    <property type="evidence" value="ECO:0007669"/>
    <property type="project" value="UniProtKB-UniRule"/>
</dbReference>
<proteinExistence type="inferred from homology"/>
<dbReference type="GO" id="GO:0005737">
    <property type="term" value="C:cytoplasm"/>
    <property type="evidence" value="ECO:0007669"/>
    <property type="project" value="UniProtKB-SubCell"/>
</dbReference>
<dbReference type="GO" id="GO:0005524">
    <property type="term" value="F:ATP binding"/>
    <property type="evidence" value="ECO:0007669"/>
    <property type="project" value="UniProtKB-UniRule"/>
</dbReference>
<dbReference type="NCBIfam" id="NF004043">
    <property type="entry name" value="PRK05560.1"/>
    <property type="match status" value="1"/>
</dbReference>
<evidence type="ECO:0000256" key="4">
    <source>
        <dbReference type="ARBA" id="ARBA00022840"/>
    </source>
</evidence>
<comment type="subunit">
    <text evidence="9">Heterotetramer, composed of two GyrA and two GyrB chains. In the heterotetramer, GyrA contains the active site tyrosine that forms a transient covalent intermediate with DNA, while GyrB binds cofactors and catalyzes ATP hydrolysis.</text>
</comment>
<dbReference type="GO" id="GO:0006265">
    <property type="term" value="P:DNA topological change"/>
    <property type="evidence" value="ECO:0007669"/>
    <property type="project" value="UniProtKB-UniRule"/>
</dbReference>
<keyword evidence="9" id="KW-0963">Cytoplasm</keyword>
<evidence type="ECO:0000313" key="14">
    <source>
        <dbReference type="EMBL" id="QGG93626.1"/>
    </source>
</evidence>
<feature type="short sequence motif" description="GyrA-box" evidence="9">
    <location>
        <begin position="552"/>
        <end position="558"/>
    </location>
</feature>
<dbReference type="NCBIfam" id="TIGR01063">
    <property type="entry name" value="gyrA"/>
    <property type="match status" value="1"/>
</dbReference>
<dbReference type="EC" id="5.6.2.2" evidence="9"/>
<dbReference type="GO" id="GO:0034335">
    <property type="term" value="F:DNA negative supercoiling activity"/>
    <property type="evidence" value="ECO:0007669"/>
    <property type="project" value="UniProtKB-ARBA"/>
</dbReference>
<reference evidence="14 15" key="1">
    <citation type="submission" date="2019-11" db="EMBL/GenBank/DDBJ databases">
        <authorList>
            <person name="He Y."/>
        </authorList>
    </citation>
    <scope>NUCLEOTIDE SEQUENCE [LARGE SCALE GENOMIC DNA]</scope>
    <source>
        <strain evidence="14 15">SCSIO 58843</strain>
    </source>
</reference>
<dbReference type="Gene3D" id="3.90.199.10">
    <property type="entry name" value="Topoisomerase II, domain 5"/>
    <property type="match status" value="1"/>
</dbReference>
<evidence type="ECO:0000256" key="9">
    <source>
        <dbReference type="HAMAP-Rule" id="MF_01897"/>
    </source>
</evidence>
<dbReference type="PANTHER" id="PTHR43493">
    <property type="entry name" value="DNA GYRASE/TOPOISOMERASE SUBUNIT A"/>
    <property type="match status" value="1"/>
</dbReference>
<protein>
    <recommendedName>
        <fullName evidence="9">DNA gyrase subunit A</fullName>
        <ecNumber evidence="9">5.6.2.2</ecNumber>
    </recommendedName>
</protein>
<dbReference type="InterPro" id="IPR002205">
    <property type="entry name" value="Topo_IIA_dom_A"/>
</dbReference>
<comment type="subunit">
    <text evidence="8">Heterotetramer composed of ParC and ParE.</text>
</comment>
<dbReference type="SUPFAM" id="SSF101904">
    <property type="entry name" value="GyrA/ParC C-terminal domain-like"/>
    <property type="match status" value="1"/>
</dbReference>
<comment type="function">
    <text evidence="9">A type II topoisomerase that negatively supercoils closed circular double-stranded (ds) DNA in an ATP-dependent manner to modulate DNA topology and maintain chromosomes in an underwound state. Negative supercoiling favors strand separation, and DNA replication, transcription, recombination and repair, all of which involve strand separation. Also able to catalyze the interconversion of other topological isomers of dsDNA rings, including catenanes and knotted rings. Type II topoisomerases break and join 2 DNA strands simultaneously in an ATP-dependent manner.</text>
</comment>
<dbReference type="Gene3D" id="3.30.1360.40">
    <property type="match status" value="1"/>
</dbReference>
<dbReference type="InterPro" id="IPR005743">
    <property type="entry name" value="GyrA"/>
</dbReference>
<keyword evidence="5 9" id="KW-0799">Topoisomerase</keyword>
<evidence type="ECO:0000313" key="15">
    <source>
        <dbReference type="Proteomes" id="UP000334019"/>
    </source>
</evidence>
<evidence type="ECO:0000256" key="2">
    <source>
        <dbReference type="ARBA" id="ARBA00008263"/>
    </source>
</evidence>
<keyword evidence="4 9" id="KW-0067">ATP-binding</keyword>
<feature type="domain" description="Topo IIA-type catalytic" evidence="13">
    <location>
        <begin position="62"/>
        <end position="525"/>
    </location>
</feature>
<comment type="miscellaneous">
    <text evidence="9">Few gyrases are as efficient as E.coli at forming negative supercoils. Not all organisms have 2 type II topoisomerases; in organisms with a single type II topoisomerase this enzyme also has to decatenate newly replicated chromosomes.</text>
</comment>
<comment type="subcellular location">
    <subcellularLocation>
        <location evidence="9">Cytoplasm</location>
    </subcellularLocation>
</comment>
<dbReference type="PANTHER" id="PTHR43493:SF5">
    <property type="entry name" value="DNA GYRASE SUBUNIT A, CHLOROPLASTIC_MITOCHONDRIAL"/>
    <property type="match status" value="1"/>
</dbReference>
<feature type="coiled-coil region" evidence="11">
    <location>
        <begin position="456"/>
        <end position="490"/>
    </location>
</feature>
<dbReference type="GO" id="GO:0005694">
    <property type="term" value="C:chromosome"/>
    <property type="evidence" value="ECO:0007669"/>
    <property type="project" value="InterPro"/>
</dbReference>
<feature type="region of interest" description="Disordered" evidence="12">
    <location>
        <begin position="829"/>
        <end position="860"/>
    </location>
</feature>
<dbReference type="KEGG" id="atq:GH723_00030"/>
<dbReference type="AlphaFoldDB" id="A0A5Q2RH47"/>
<gene>
    <name evidence="9 14" type="primary">gyrA</name>
    <name evidence="14" type="ORF">GH723_00030</name>
</gene>
<keyword evidence="7 9" id="KW-0413">Isomerase</keyword>
<dbReference type="SMART" id="SM00434">
    <property type="entry name" value="TOP4c"/>
    <property type="match status" value="1"/>
</dbReference>
<keyword evidence="11" id="KW-0175">Coiled coil</keyword>
<dbReference type="FunFam" id="2.120.10.90:FF:000005">
    <property type="entry name" value="DNA topoisomerase 4 subunit A"/>
    <property type="match status" value="1"/>
</dbReference>
<evidence type="ECO:0000256" key="10">
    <source>
        <dbReference type="PROSITE-ProRule" id="PRU01384"/>
    </source>
</evidence>
<dbReference type="InterPro" id="IPR013757">
    <property type="entry name" value="Topo_IIA_A_a_sf"/>
</dbReference>
<evidence type="ECO:0000256" key="12">
    <source>
        <dbReference type="SAM" id="MobiDB-lite"/>
    </source>
</evidence>
<dbReference type="FunFam" id="3.90.199.10:FF:000001">
    <property type="entry name" value="DNA gyrase subunit A"/>
    <property type="match status" value="1"/>
</dbReference>
<accession>A0A5Q2RH47</accession>
<dbReference type="GO" id="GO:0003677">
    <property type="term" value="F:DNA binding"/>
    <property type="evidence" value="ECO:0007669"/>
    <property type="project" value="UniProtKB-UniRule"/>
</dbReference>
<feature type="active site" description="O-(5'-phospho-DNA)-tyrosine intermediate" evidence="9 10">
    <location>
        <position position="149"/>
    </location>
</feature>
<evidence type="ECO:0000259" key="13">
    <source>
        <dbReference type="PROSITE" id="PS52040"/>
    </source>
</evidence>
<dbReference type="Pfam" id="PF00521">
    <property type="entry name" value="DNA_topoisoIV"/>
    <property type="match status" value="1"/>
</dbReference>
<sequence length="860" mass="94072">MADDDQTPTPEDPTPTPEEGGLSADGALAAIVAGSVEPIEIEREMEQSFLEYAMSVIIARALPDARDGLKPVHRRILWAMSEGGLRPDRSHVKCATVVGDVLGKYHPHGDQSVYDALVRMGQPFSIRHTLIDPHGNFGSPSDPPAAYRYTECRLSPIAMQLLADIDEDTVDFSPNFDGRHDEPDVLPARFPNLLVNGSQGIAVGMATNIPPHNLDEVVDAVVHLLANPEATTDELMAFVKGPDFPTGGKIMGRSGIASAYRTGRGSIRIRATAEIEEHDGGDRIVVTEIPYQTSIEQIEQKTAELVEKREIEGIRAIRNESAKGVTKLVFELKRDAPALVILNNLYKHTPLQVSFGVNMVALVDGVPRTLTLRDALVAYVEHQVEVITRRSEFRLAKAQARAHIVEGLIKALDLIDQIIATIRASEDRAAARESLTAAPFEFSVEQADHILEMQLVRLTRLGRANLETELAELREKITELEAILADEGRLRNVIRDELVAVRDAHATPRVCQLAVDYGDLDIEDLIDDEEVVVTLSEQGYVKTVSIDAFRTQGRGGRGVAGAKLKDEDFVNHVIHTTAHAYLLFFSNRGRVYRLKAHQIPMMERTARGTAIVNLLQLQPDEHIQALIDTRDYETNRYLFFATRQGQVKKTSFTDYDSSLRAGLIALNLRDGDELVAVFPTNGEDDILMTSRNGQTIRFAESEVRPMGRAAAGVRGMRLRDGDVLVAADAVRTDADYVIVTDAGYGKRTAPDRYPRKGRGTQGVKGIALTEQRGEVIAAFMASPEDQLVVVSSNGVLIRTLVGEISEQGRSATGVRVMNLPDGDRVASVAPVTSTDADDDVPLESPDTAPADADVEVDAEA</sequence>
<dbReference type="NCBIfam" id="NF004044">
    <property type="entry name" value="PRK05561.1"/>
    <property type="match status" value="1"/>
</dbReference>
<keyword evidence="6 9" id="KW-0238">DNA-binding</keyword>
<dbReference type="InterPro" id="IPR013760">
    <property type="entry name" value="Topo_IIA-like_dom_sf"/>
</dbReference>
<comment type="similarity">
    <text evidence="2 9">Belongs to the type II topoisomerase GyrA/ParC subunit family.</text>
</comment>
<dbReference type="EMBL" id="CP045851">
    <property type="protein sequence ID" value="QGG93626.1"/>
    <property type="molecule type" value="Genomic_DNA"/>
</dbReference>
<evidence type="ECO:0000256" key="1">
    <source>
        <dbReference type="ARBA" id="ARBA00000185"/>
    </source>
</evidence>
<dbReference type="RefSeq" id="WP_153757733.1">
    <property type="nucleotide sequence ID" value="NZ_CP045851.1"/>
</dbReference>
<evidence type="ECO:0000256" key="3">
    <source>
        <dbReference type="ARBA" id="ARBA00022741"/>
    </source>
</evidence>
<dbReference type="SUPFAM" id="SSF56719">
    <property type="entry name" value="Type II DNA topoisomerase"/>
    <property type="match status" value="1"/>
</dbReference>
<dbReference type="GO" id="GO:0009330">
    <property type="term" value="C:DNA topoisomerase type II (double strand cut, ATP-hydrolyzing) complex"/>
    <property type="evidence" value="ECO:0007669"/>
    <property type="project" value="TreeGrafter"/>
</dbReference>
<organism evidence="14 15">
    <name type="scientific">Actinomarinicola tropica</name>
    <dbReference type="NCBI Taxonomy" id="2789776"/>
    <lineage>
        <taxon>Bacteria</taxon>
        <taxon>Bacillati</taxon>
        <taxon>Actinomycetota</taxon>
        <taxon>Acidimicrobiia</taxon>
        <taxon>Acidimicrobiales</taxon>
        <taxon>Iamiaceae</taxon>
        <taxon>Actinomarinicola</taxon>
    </lineage>
</organism>
<name>A0A5Q2RH47_9ACTN</name>
<dbReference type="Gene3D" id="2.120.10.90">
    <property type="entry name" value="DNA gyrase/topoisomerase IV, subunit A, C-terminal"/>
    <property type="match status" value="1"/>
</dbReference>
<evidence type="ECO:0000256" key="5">
    <source>
        <dbReference type="ARBA" id="ARBA00023029"/>
    </source>
</evidence>
<dbReference type="InterPro" id="IPR050220">
    <property type="entry name" value="Type_II_DNA_Topoisomerases"/>
</dbReference>
<evidence type="ECO:0000256" key="7">
    <source>
        <dbReference type="ARBA" id="ARBA00023235"/>
    </source>
</evidence>
<comment type="catalytic activity">
    <reaction evidence="1 9 10">
        <text>ATP-dependent breakage, passage and rejoining of double-stranded DNA.</text>
        <dbReference type="EC" id="5.6.2.2"/>
    </reaction>
</comment>
<evidence type="ECO:0000256" key="8">
    <source>
        <dbReference type="ARBA" id="ARBA00063644"/>
    </source>
</evidence>
<dbReference type="CDD" id="cd00187">
    <property type="entry name" value="TOP4c"/>
    <property type="match status" value="1"/>
</dbReference>
<dbReference type="HAMAP" id="MF_01897">
    <property type="entry name" value="GyrA"/>
    <property type="match status" value="1"/>
</dbReference>
<evidence type="ECO:0000256" key="6">
    <source>
        <dbReference type="ARBA" id="ARBA00023125"/>
    </source>
</evidence>
<feature type="region of interest" description="Disordered" evidence="12">
    <location>
        <begin position="1"/>
        <end position="22"/>
    </location>
</feature>